<evidence type="ECO:0000313" key="2">
    <source>
        <dbReference type="EMBL" id="KGC18000.1"/>
    </source>
</evidence>
<proteinExistence type="predicted"/>
<protein>
    <recommendedName>
        <fullName evidence="4">Phage integrase family protein</fullName>
    </recommendedName>
</protein>
<dbReference type="GO" id="GO:0006310">
    <property type="term" value="P:DNA recombination"/>
    <property type="evidence" value="ECO:0007669"/>
    <property type="project" value="UniProtKB-KW"/>
</dbReference>
<dbReference type="AlphaFoldDB" id="A0AAW3F970"/>
<reference evidence="2 3" key="1">
    <citation type="submission" date="2014-04" db="EMBL/GenBank/DDBJ databases">
        <authorList>
            <person name="Bishop-Lilly K.A."/>
            <person name="Broomall S.M."/>
            <person name="Chain P.S."/>
            <person name="Chertkov O."/>
            <person name="Coyne S.R."/>
            <person name="Daligault H.E."/>
            <person name="Davenport K.W."/>
            <person name="Erkkila T."/>
            <person name="Frey K.G."/>
            <person name="Gibbons H.S."/>
            <person name="Gu W."/>
            <person name="Jaissle J."/>
            <person name="Johnson S.L."/>
            <person name="Koroleva G.I."/>
            <person name="Ladner J.T."/>
            <person name="Lo C.-C."/>
            <person name="Minogue T.D."/>
            <person name="Munk C."/>
            <person name="Palacios G.F."/>
            <person name="Redden C.L."/>
            <person name="Rosenzweig C.N."/>
            <person name="Scholz M.B."/>
            <person name="Teshima H."/>
            <person name="Xu Y."/>
        </authorList>
    </citation>
    <scope>NUCLEOTIDE SEQUENCE [LARGE SCALE GENOMIC DNA]</scope>
    <source>
        <strain evidence="3">gladioli</strain>
    </source>
</reference>
<name>A0AAW3F970_BURGA</name>
<dbReference type="GO" id="GO:0015074">
    <property type="term" value="P:DNA integration"/>
    <property type="evidence" value="ECO:0007669"/>
    <property type="project" value="InterPro"/>
</dbReference>
<keyword evidence="1" id="KW-0233">DNA recombination</keyword>
<dbReference type="Proteomes" id="UP000029590">
    <property type="component" value="Unassembled WGS sequence"/>
</dbReference>
<dbReference type="Gene3D" id="1.10.443.10">
    <property type="entry name" value="Intergrase catalytic core"/>
    <property type="match status" value="1"/>
</dbReference>
<dbReference type="InterPro" id="IPR011010">
    <property type="entry name" value="DNA_brk_join_enz"/>
</dbReference>
<organism evidence="2 3">
    <name type="scientific">Burkholderia gladioli</name>
    <name type="common">Pseudomonas marginata</name>
    <name type="synonym">Phytomonas marginata</name>
    <dbReference type="NCBI Taxonomy" id="28095"/>
    <lineage>
        <taxon>Bacteria</taxon>
        <taxon>Pseudomonadati</taxon>
        <taxon>Pseudomonadota</taxon>
        <taxon>Betaproteobacteria</taxon>
        <taxon>Burkholderiales</taxon>
        <taxon>Burkholderiaceae</taxon>
        <taxon>Burkholderia</taxon>
    </lineage>
</organism>
<dbReference type="GO" id="GO:0003677">
    <property type="term" value="F:DNA binding"/>
    <property type="evidence" value="ECO:0007669"/>
    <property type="project" value="InterPro"/>
</dbReference>
<gene>
    <name evidence="2" type="ORF">DM48_4797</name>
</gene>
<evidence type="ECO:0000256" key="1">
    <source>
        <dbReference type="ARBA" id="ARBA00023172"/>
    </source>
</evidence>
<comment type="caution">
    <text evidence="2">The sequence shown here is derived from an EMBL/GenBank/DDBJ whole genome shotgun (WGS) entry which is preliminary data.</text>
</comment>
<evidence type="ECO:0000313" key="3">
    <source>
        <dbReference type="Proteomes" id="UP000029590"/>
    </source>
</evidence>
<dbReference type="SUPFAM" id="SSF56349">
    <property type="entry name" value="DNA breaking-rejoining enzymes"/>
    <property type="match status" value="1"/>
</dbReference>
<accession>A0AAW3F970</accession>
<sequence length="105" mass="12053">MRGRGASQLFPELKPGANGYGKNVTRRFADYLGKRKVFHSFRHTFIGRMTELNVHPAMLMTLVGHYDQAKVDFSSPHFANYQHAKPLHELKATFDRFDMALPIAF</sequence>
<dbReference type="EMBL" id="JPGG01000015">
    <property type="protein sequence ID" value="KGC18000.1"/>
    <property type="molecule type" value="Genomic_DNA"/>
</dbReference>
<dbReference type="InterPro" id="IPR013762">
    <property type="entry name" value="Integrase-like_cat_sf"/>
</dbReference>
<evidence type="ECO:0008006" key="4">
    <source>
        <dbReference type="Google" id="ProtNLM"/>
    </source>
</evidence>